<evidence type="ECO:0000259" key="1">
    <source>
        <dbReference type="Pfam" id="PF25298"/>
    </source>
</evidence>
<gene>
    <name evidence="2" type="ORF">JYU34_007464</name>
</gene>
<reference evidence="2 3" key="1">
    <citation type="submission" date="2021-06" db="EMBL/GenBank/DDBJ databases">
        <title>A haploid diamondback moth (Plutella xylostella L.) genome assembly resolves 31 chromosomes and identifies a diamide resistance mutation.</title>
        <authorList>
            <person name="Ward C.M."/>
            <person name="Perry K.D."/>
            <person name="Baker G."/>
            <person name="Powis K."/>
            <person name="Heckel D.G."/>
            <person name="Baxter S.W."/>
        </authorList>
    </citation>
    <scope>NUCLEOTIDE SEQUENCE [LARGE SCALE GENOMIC DNA]</scope>
    <source>
        <strain evidence="2 3">LV</strain>
        <tissue evidence="2">Single pupa</tissue>
    </source>
</reference>
<sequence length="108" mass="12224">MPIIVETTSTILKADFLKASKSFNIKHQNKLSTKHLGLRTSEDTPIYVSEQLTAKASRLHFLARDLVKSKKFKYCWTAYGKVYLRKDDTSPVIVVKTEGQVHQLSNAA</sequence>
<organism evidence="2 3">
    <name type="scientific">Plutella xylostella</name>
    <name type="common">Diamondback moth</name>
    <name type="synonym">Plutella maculipennis</name>
    <dbReference type="NCBI Taxonomy" id="51655"/>
    <lineage>
        <taxon>Eukaryota</taxon>
        <taxon>Metazoa</taxon>
        <taxon>Ecdysozoa</taxon>
        <taxon>Arthropoda</taxon>
        <taxon>Hexapoda</taxon>
        <taxon>Insecta</taxon>
        <taxon>Pterygota</taxon>
        <taxon>Neoptera</taxon>
        <taxon>Endopterygota</taxon>
        <taxon>Lepidoptera</taxon>
        <taxon>Glossata</taxon>
        <taxon>Ditrysia</taxon>
        <taxon>Yponomeutoidea</taxon>
        <taxon>Plutellidae</taxon>
        <taxon>Plutella</taxon>
    </lineage>
</organism>
<name>A0ABQ7QQH5_PLUXY</name>
<dbReference type="InterPro" id="IPR057251">
    <property type="entry name" value="FP_C"/>
</dbReference>
<comment type="caution">
    <text evidence="2">The sequence shown here is derived from an EMBL/GenBank/DDBJ whole genome shotgun (WGS) entry which is preliminary data.</text>
</comment>
<dbReference type="EMBL" id="JAHIBW010000010">
    <property type="protein sequence ID" value="KAG7307299.1"/>
    <property type="molecule type" value="Genomic_DNA"/>
</dbReference>
<accession>A0ABQ7QQH5</accession>
<protein>
    <recommendedName>
        <fullName evidence="1">FP protein C-terminal domain-containing protein</fullName>
    </recommendedName>
</protein>
<evidence type="ECO:0000313" key="3">
    <source>
        <dbReference type="Proteomes" id="UP000823941"/>
    </source>
</evidence>
<dbReference type="Pfam" id="PF25298">
    <property type="entry name" value="Baculo_FP_2nd"/>
    <property type="match status" value="1"/>
</dbReference>
<evidence type="ECO:0000313" key="2">
    <source>
        <dbReference type="EMBL" id="KAG7307299.1"/>
    </source>
</evidence>
<keyword evidence="3" id="KW-1185">Reference proteome</keyword>
<proteinExistence type="predicted"/>
<dbReference type="Proteomes" id="UP000823941">
    <property type="component" value="Chromosome 10"/>
</dbReference>
<feature type="domain" description="FP protein C-terminal" evidence="1">
    <location>
        <begin position="53"/>
        <end position="104"/>
    </location>
</feature>